<dbReference type="Gene3D" id="2.120.10.80">
    <property type="entry name" value="Kelch-type beta propeller"/>
    <property type="match status" value="1"/>
</dbReference>
<protein>
    <submittedName>
        <fullName evidence="1">Uncharacterized protein</fullName>
    </submittedName>
</protein>
<dbReference type="SUPFAM" id="SSF117281">
    <property type="entry name" value="Kelch motif"/>
    <property type="match status" value="1"/>
</dbReference>
<accession>A0A1R2CZ77</accession>
<dbReference type="AlphaFoldDB" id="A0A1R2CZ77"/>
<evidence type="ECO:0000313" key="1">
    <source>
        <dbReference type="EMBL" id="OMJ94295.1"/>
    </source>
</evidence>
<dbReference type="Proteomes" id="UP000187209">
    <property type="component" value="Unassembled WGS sequence"/>
</dbReference>
<dbReference type="EMBL" id="MPUH01000029">
    <property type="protein sequence ID" value="OMJ94295.1"/>
    <property type="molecule type" value="Genomic_DNA"/>
</dbReference>
<dbReference type="InterPro" id="IPR015915">
    <property type="entry name" value="Kelch-typ_b-propeller"/>
</dbReference>
<gene>
    <name evidence="1" type="ORF">SteCoe_2640</name>
</gene>
<comment type="caution">
    <text evidence="1">The sequence shown here is derived from an EMBL/GenBank/DDBJ whole genome shotgun (WGS) entry which is preliminary data.</text>
</comment>
<name>A0A1R2CZ77_9CILI</name>
<dbReference type="OrthoDB" id="45365at2759"/>
<sequence>MSFLCSWPNCQTPASNITTCKRKKLYFCFDHLQKHNVLCSNIHKNVLIENTPTSDNILTIDAVENIIKWTKDITKKSKNDYNKIMLEIRSALKDTLSAIKKIKIHCKGIRSKLRKDSSLELPGTNLEEINIELKALLKNVFTDWKTVSFNTSEYVDDIENSFYSVLYSDYREGLDRYLDFFIKNTKTLVTFDIKLCNYTKKDIDMQGVQGNNISICRLSSNEIFIEGGLLLSEYLDSCYIIDTKLGKGKAMLNGQKRRAAQPLFFKNSIYIFGGQSYEIYLNDCNEFNLTSKIWRNLSRLNTGLSCTSPLPWKNNEILVVGSDLNGRRYLFSYNIIEDFYLYFNFDHSDKYHMNLLVRNDKFLLLLSANSLFVTEIGEFFEWKKVEHKYAYYGIISQVTIREKKAYFIDSNANVFSICLETYQMENLLKIE</sequence>
<evidence type="ECO:0000313" key="2">
    <source>
        <dbReference type="Proteomes" id="UP000187209"/>
    </source>
</evidence>
<proteinExistence type="predicted"/>
<keyword evidence="2" id="KW-1185">Reference proteome</keyword>
<reference evidence="1 2" key="1">
    <citation type="submission" date="2016-11" db="EMBL/GenBank/DDBJ databases">
        <title>The macronuclear genome of Stentor coeruleus: a giant cell with tiny introns.</title>
        <authorList>
            <person name="Slabodnick M."/>
            <person name="Ruby J.G."/>
            <person name="Reiff S.B."/>
            <person name="Swart E.C."/>
            <person name="Gosai S."/>
            <person name="Prabakaran S."/>
            <person name="Witkowska E."/>
            <person name="Larue G.E."/>
            <person name="Fisher S."/>
            <person name="Freeman R.M."/>
            <person name="Gunawardena J."/>
            <person name="Chu W."/>
            <person name="Stover N.A."/>
            <person name="Gregory B.D."/>
            <person name="Nowacki M."/>
            <person name="Derisi J."/>
            <person name="Roy S.W."/>
            <person name="Marshall W.F."/>
            <person name="Sood P."/>
        </authorList>
    </citation>
    <scope>NUCLEOTIDE SEQUENCE [LARGE SCALE GENOMIC DNA]</scope>
    <source>
        <strain evidence="1">WM001</strain>
    </source>
</reference>
<organism evidence="1 2">
    <name type="scientific">Stentor coeruleus</name>
    <dbReference type="NCBI Taxonomy" id="5963"/>
    <lineage>
        <taxon>Eukaryota</taxon>
        <taxon>Sar</taxon>
        <taxon>Alveolata</taxon>
        <taxon>Ciliophora</taxon>
        <taxon>Postciliodesmatophora</taxon>
        <taxon>Heterotrichea</taxon>
        <taxon>Heterotrichida</taxon>
        <taxon>Stentoridae</taxon>
        <taxon>Stentor</taxon>
    </lineage>
</organism>